<name>A0ABD2YVE5_9GENT</name>
<evidence type="ECO:0000313" key="2">
    <source>
        <dbReference type="Proteomes" id="UP001630127"/>
    </source>
</evidence>
<gene>
    <name evidence="1" type="ORF">ACH5RR_029521</name>
</gene>
<dbReference type="PANTHER" id="PTHR33116">
    <property type="entry name" value="REVERSE TRANSCRIPTASE ZINC-BINDING DOMAIN-CONTAINING PROTEIN-RELATED-RELATED"/>
    <property type="match status" value="1"/>
</dbReference>
<protein>
    <submittedName>
        <fullName evidence="1">Uncharacterized protein</fullName>
    </submittedName>
</protein>
<reference evidence="1 2" key="1">
    <citation type="submission" date="2024-11" db="EMBL/GenBank/DDBJ databases">
        <title>A near-complete genome assembly of Cinchona calisaya.</title>
        <authorList>
            <person name="Lian D.C."/>
            <person name="Zhao X.W."/>
            <person name="Wei L."/>
        </authorList>
    </citation>
    <scope>NUCLEOTIDE SEQUENCE [LARGE SCALE GENOMIC DNA]</scope>
    <source>
        <tissue evidence="1">Nenye</tissue>
    </source>
</reference>
<evidence type="ECO:0000313" key="1">
    <source>
        <dbReference type="EMBL" id="KAL3510120.1"/>
    </source>
</evidence>
<dbReference type="PANTHER" id="PTHR33116:SF86">
    <property type="entry name" value="REVERSE TRANSCRIPTASE DOMAIN-CONTAINING PROTEIN"/>
    <property type="match status" value="1"/>
</dbReference>
<comment type="caution">
    <text evidence="1">The sequence shown here is derived from an EMBL/GenBank/DDBJ whole genome shotgun (WGS) entry which is preliminary data.</text>
</comment>
<keyword evidence="2" id="KW-1185">Reference proteome</keyword>
<dbReference type="AlphaFoldDB" id="A0ABD2YVE5"/>
<organism evidence="1 2">
    <name type="scientific">Cinchona calisaya</name>
    <dbReference type="NCBI Taxonomy" id="153742"/>
    <lineage>
        <taxon>Eukaryota</taxon>
        <taxon>Viridiplantae</taxon>
        <taxon>Streptophyta</taxon>
        <taxon>Embryophyta</taxon>
        <taxon>Tracheophyta</taxon>
        <taxon>Spermatophyta</taxon>
        <taxon>Magnoliopsida</taxon>
        <taxon>eudicotyledons</taxon>
        <taxon>Gunneridae</taxon>
        <taxon>Pentapetalae</taxon>
        <taxon>asterids</taxon>
        <taxon>lamiids</taxon>
        <taxon>Gentianales</taxon>
        <taxon>Rubiaceae</taxon>
        <taxon>Cinchonoideae</taxon>
        <taxon>Cinchoneae</taxon>
        <taxon>Cinchona</taxon>
    </lineage>
</organism>
<dbReference type="Proteomes" id="UP001630127">
    <property type="component" value="Unassembled WGS sequence"/>
</dbReference>
<sequence length="156" mass="18375">MTLRFSIRLVFKKEKIFLLYCINIKYVLDKIVNFEKSSVCFSKSTPLSLISQMFYFLGDVSDKGTPKYLGLPMSIGRTKKQVFSFLKQKLLSKVSGWKEKFLNSTTREVLIMSVIMSLLVYVMSCKELRSIISHFLMEWRLFWKTRTSLVELKFHV</sequence>
<accession>A0ABD2YVE5</accession>
<proteinExistence type="predicted"/>
<dbReference type="EMBL" id="JBJUIK010000012">
    <property type="protein sequence ID" value="KAL3510120.1"/>
    <property type="molecule type" value="Genomic_DNA"/>
</dbReference>